<dbReference type="GO" id="GO:0006777">
    <property type="term" value="P:Mo-molybdopterin cofactor biosynthetic process"/>
    <property type="evidence" value="ECO:0007669"/>
    <property type="project" value="UniProtKB-UniRule"/>
</dbReference>
<comment type="subunit">
    <text evidence="7">Homohexamer; trimer of dimers.</text>
</comment>
<evidence type="ECO:0000256" key="4">
    <source>
        <dbReference type="ARBA" id="ARBA00023150"/>
    </source>
</evidence>
<feature type="binding site" evidence="7">
    <location>
        <begin position="119"/>
        <end position="120"/>
    </location>
    <ligand>
        <name>substrate</name>
    </ligand>
</feature>
<dbReference type="EMBL" id="PVNK01000232">
    <property type="protein sequence ID" value="PRP91735.1"/>
    <property type="molecule type" value="Genomic_DNA"/>
</dbReference>
<evidence type="ECO:0000256" key="2">
    <source>
        <dbReference type="ARBA" id="ARBA00005046"/>
    </source>
</evidence>
<dbReference type="InterPro" id="IPR002820">
    <property type="entry name" value="Mopterin_CF_biosynth-C_dom"/>
</dbReference>
<dbReference type="InterPro" id="IPR023045">
    <property type="entry name" value="MoaC"/>
</dbReference>
<evidence type="ECO:0000256" key="5">
    <source>
        <dbReference type="ARBA" id="ARBA00023239"/>
    </source>
</evidence>
<dbReference type="Proteomes" id="UP000237968">
    <property type="component" value="Unassembled WGS sequence"/>
</dbReference>
<evidence type="ECO:0000256" key="1">
    <source>
        <dbReference type="ARBA" id="ARBA00001637"/>
    </source>
</evidence>
<comment type="catalytic activity">
    <reaction evidence="1 7">
        <text>(8S)-3',8-cyclo-7,8-dihydroguanosine 5'-triphosphate = cyclic pyranopterin phosphate + diphosphate</text>
        <dbReference type="Rhea" id="RHEA:49580"/>
        <dbReference type="ChEBI" id="CHEBI:33019"/>
        <dbReference type="ChEBI" id="CHEBI:59648"/>
        <dbReference type="ChEBI" id="CHEBI:131766"/>
        <dbReference type="EC" id="4.6.1.17"/>
    </reaction>
</comment>
<dbReference type="SUPFAM" id="SSF55040">
    <property type="entry name" value="Molybdenum cofactor biosynthesis protein C, MoaC"/>
    <property type="match status" value="1"/>
</dbReference>
<accession>A0A2S9XFU8</accession>
<organism evidence="9 10">
    <name type="scientific">Enhygromyxa salina</name>
    <dbReference type="NCBI Taxonomy" id="215803"/>
    <lineage>
        <taxon>Bacteria</taxon>
        <taxon>Pseudomonadati</taxon>
        <taxon>Myxococcota</taxon>
        <taxon>Polyangia</taxon>
        <taxon>Nannocystales</taxon>
        <taxon>Nannocystaceae</taxon>
        <taxon>Enhygromyxa</taxon>
    </lineage>
</organism>
<dbReference type="Gene3D" id="3.30.70.640">
    <property type="entry name" value="Molybdopterin cofactor biosynthesis C (MoaC) domain"/>
    <property type="match status" value="1"/>
</dbReference>
<feature type="domain" description="Molybdopterin cofactor biosynthesis C (MoaC)" evidence="8">
    <location>
        <begin position="21"/>
        <end position="156"/>
    </location>
</feature>
<comment type="caution">
    <text evidence="9">The sequence shown here is derived from an EMBL/GenBank/DDBJ whole genome shotgun (WGS) entry which is preliminary data.</text>
</comment>
<evidence type="ECO:0000259" key="8">
    <source>
        <dbReference type="Pfam" id="PF01967"/>
    </source>
</evidence>
<dbReference type="UniPathway" id="UPA00344"/>
<reference evidence="9 10" key="1">
    <citation type="submission" date="2018-03" db="EMBL/GenBank/DDBJ databases">
        <title>Draft Genome Sequences of the Obligatory Marine Myxobacteria Enhygromyxa salina SWB005.</title>
        <authorList>
            <person name="Poehlein A."/>
            <person name="Moghaddam J.A."/>
            <person name="Harms H."/>
            <person name="Alanjari M."/>
            <person name="Koenig G.M."/>
            <person name="Daniel R."/>
            <person name="Schaeberle T.F."/>
        </authorList>
    </citation>
    <scope>NUCLEOTIDE SEQUENCE [LARGE SCALE GENOMIC DNA]</scope>
    <source>
        <strain evidence="9 10">SWB005</strain>
    </source>
</reference>
<dbReference type="AlphaFoldDB" id="A0A2S9XFU8"/>
<dbReference type="GO" id="GO:0061799">
    <property type="term" value="F:cyclic pyranopterin monophosphate synthase activity"/>
    <property type="evidence" value="ECO:0007669"/>
    <property type="project" value="UniProtKB-UniRule"/>
</dbReference>
<evidence type="ECO:0000256" key="3">
    <source>
        <dbReference type="ARBA" id="ARBA00012575"/>
    </source>
</evidence>
<dbReference type="EC" id="4.6.1.17" evidence="3 7"/>
<dbReference type="InterPro" id="IPR047594">
    <property type="entry name" value="MoaC_bact/euk"/>
</dbReference>
<proteinExistence type="inferred from homology"/>
<keyword evidence="4 7" id="KW-0501">Molybdenum cofactor biosynthesis</keyword>
<evidence type="ECO:0000313" key="10">
    <source>
        <dbReference type="Proteomes" id="UP000237968"/>
    </source>
</evidence>
<protein>
    <recommendedName>
        <fullName evidence="3 7">Cyclic pyranopterin monophosphate synthase</fullName>
        <ecNumber evidence="3 7">4.6.1.17</ecNumber>
    </recommendedName>
    <alternativeName>
        <fullName evidence="7">Molybdenum cofactor biosynthesis protein C</fullName>
    </alternativeName>
</protein>
<dbReference type="RefSeq" id="WP_106394534.1">
    <property type="nucleotide sequence ID" value="NZ_PVNK01000232.1"/>
</dbReference>
<comment type="function">
    <text evidence="6 7">Catalyzes the conversion of (8S)-3',8-cyclo-7,8-dihydroguanosine 5'-triphosphate to cyclic pyranopterin monophosphate (cPMP).</text>
</comment>
<dbReference type="NCBIfam" id="TIGR00581">
    <property type="entry name" value="moaC"/>
    <property type="match status" value="1"/>
</dbReference>
<evidence type="ECO:0000256" key="7">
    <source>
        <dbReference type="HAMAP-Rule" id="MF_01224"/>
    </source>
</evidence>
<dbReference type="NCBIfam" id="NF006870">
    <property type="entry name" value="PRK09364.1"/>
    <property type="match status" value="1"/>
</dbReference>
<comment type="pathway">
    <text evidence="2 7">Cofactor biosynthesis; molybdopterin biosynthesis.</text>
</comment>
<keyword evidence="10" id="KW-1185">Reference proteome</keyword>
<dbReference type="OrthoDB" id="9794429at2"/>
<dbReference type="HAMAP" id="MF_01224_B">
    <property type="entry name" value="MoaC_B"/>
    <property type="match status" value="1"/>
</dbReference>
<keyword evidence="5 7" id="KW-0456">Lyase</keyword>
<feature type="active site" evidence="7">
    <location>
        <position position="134"/>
    </location>
</feature>
<feature type="binding site" evidence="7">
    <location>
        <begin position="81"/>
        <end position="83"/>
    </location>
    <ligand>
        <name>substrate</name>
    </ligand>
</feature>
<sequence>MADDASPGELTHFDGAGAAHMVDVAAKPETPRMARARARVRMAPATLTKIEAGALGKGDVLGVARLGGISGAKQTATQIPLCHPVRITAVTIEFEIDAELPGVVVEATVEAVDRTGPEMEAMIAASTAALTIYDMCKAIDRGIEVVDLHLVEKRGGKSGHWLRDSK</sequence>
<dbReference type="InterPro" id="IPR036522">
    <property type="entry name" value="MoaC_sf"/>
</dbReference>
<name>A0A2S9XFU8_9BACT</name>
<dbReference type="Pfam" id="PF01967">
    <property type="entry name" value="MoaC"/>
    <property type="match status" value="1"/>
</dbReference>
<gene>
    <name evidence="7 9" type="primary">moaC</name>
    <name evidence="9" type="ORF">ENSA5_53150</name>
</gene>
<evidence type="ECO:0000256" key="6">
    <source>
        <dbReference type="ARBA" id="ARBA00055087"/>
    </source>
</evidence>
<evidence type="ECO:0000313" key="9">
    <source>
        <dbReference type="EMBL" id="PRP91735.1"/>
    </source>
</evidence>
<comment type="similarity">
    <text evidence="7">Belongs to the MoaC family.</text>
</comment>